<name>A0A1W6EW46_AMPCP</name>
<dbReference type="SMART" id="SM00700">
    <property type="entry name" value="JHBP"/>
    <property type="match status" value="1"/>
</dbReference>
<dbReference type="Gene3D" id="3.15.10.30">
    <property type="entry name" value="Haemolymph juvenile hormone binding protein"/>
    <property type="match status" value="1"/>
</dbReference>
<organism evidence="2">
    <name type="scientific">Ampulex compressa</name>
    <name type="common">Emerald cockroach wasp</name>
    <dbReference type="NCBI Taxonomy" id="860918"/>
    <lineage>
        <taxon>Eukaryota</taxon>
        <taxon>Metazoa</taxon>
        <taxon>Ecdysozoa</taxon>
        <taxon>Arthropoda</taxon>
        <taxon>Hexapoda</taxon>
        <taxon>Insecta</taxon>
        <taxon>Pterygota</taxon>
        <taxon>Neoptera</taxon>
        <taxon>Endopterygota</taxon>
        <taxon>Hymenoptera</taxon>
        <taxon>Apocrita</taxon>
        <taxon>Aculeata</taxon>
        <taxon>Apoidea</taxon>
        <taxon>Ampulicidae</taxon>
        <taxon>Ampulicini</taxon>
        <taxon>Ampulex</taxon>
    </lineage>
</organism>
<sequence length="246" mass="27748">MSYRAFTVICAASLVVLAAGDFELPAGIKTCKRDSSDYSSCLRLALQESWPIIVAGIPELDLPPLDPYFVATSDGTYDEGQLRGKISVKNVNTYGMAKSRFLAVRAHHTDDHFHLEVDLEWDKLFMDGDYKANAQLGSFRLGGQGYFNISMEDVKTTWGLDGSVANDRWTVEHFKIMPDVGKMKVYFSDMFNGNEELNKAAMSFINEFWPTIYRGMLQYLAQAWDGLLTDVSNRIFSKVPFSKIFP</sequence>
<protein>
    <submittedName>
        <fullName evidence="2">Haemolymph juvenile hormone binding protein</fullName>
    </submittedName>
</protein>
<proteinExistence type="evidence at transcript level"/>
<dbReference type="PANTHER" id="PTHR11008">
    <property type="entry name" value="PROTEIN TAKEOUT-LIKE PROTEIN"/>
    <property type="match status" value="1"/>
</dbReference>
<feature type="chain" id="PRO_5012890637" evidence="1">
    <location>
        <begin position="21"/>
        <end position="246"/>
    </location>
</feature>
<dbReference type="AlphaFoldDB" id="A0A1W6EW46"/>
<evidence type="ECO:0000313" key="2">
    <source>
        <dbReference type="EMBL" id="ARK19953.1"/>
    </source>
</evidence>
<dbReference type="OrthoDB" id="8196554at2759"/>
<feature type="signal peptide" evidence="1">
    <location>
        <begin position="1"/>
        <end position="20"/>
    </location>
</feature>
<dbReference type="GO" id="GO:0005615">
    <property type="term" value="C:extracellular space"/>
    <property type="evidence" value="ECO:0007669"/>
    <property type="project" value="TreeGrafter"/>
</dbReference>
<dbReference type="Pfam" id="PF06585">
    <property type="entry name" value="JHBP"/>
    <property type="match status" value="1"/>
</dbReference>
<evidence type="ECO:0000256" key="1">
    <source>
        <dbReference type="SAM" id="SignalP"/>
    </source>
</evidence>
<dbReference type="PANTHER" id="PTHR11008:SF18">
    <property type="entry name" value="BCDNA.GH05536-RELATED"/>
    <property type="match status" value="1"/>
</dbReference>
<keyword evidence="1" id="KW-0732">Signal</keyword>
<dbReference type="InterPro" id="IPR010562">
    <property type="entry name" value="Haemolymph_juvenile_hormone-bd"/>
</dbReference>
<accession>A0A1W6EW46</accession>
<dbReference type="InterPro" id="IPR038606">
    <property type="entry name" value="To_sf"/>
</dbReference>
<reference evidence="2" key="1">
    <citation type="submission" date="2017-02" db="EMBL/GenBank/DDBJ databases">
        <title>Parasitoid Jewel Wasp Mounts Multi-Pronged Neurochemical Attack to Hijack a Host Brain.</title>
        <authorList>
            <person name="Arvidson R.S."/>
            <person name="Kaiser M."/>
            <person name="Libersat F."/>
            <person name="Adams M.E."/>
        </authorList>
    </citation>
    <scope>NUCLEOTIDE SEQUENCE</scope>
    <source>
        <strain evidence="2">171</strain>
    </source>
</reference>
<dbReference type="EMBL" id="KY563544">
    <property type="protein sequence ID" value="ARK19953.1"/>
    <property type="molecule type" value="mRNA"/>
</dbReference>